<reference evidence="7" key="1">
    <citation type="journal article" date="2014" name="Int. J. Syst. Evol. Microbiol.">
        <title>Complete genome sequence of Corynebacterium casei LMG S-19264T (=DSM 44701T), isolated from a smear-ripened cheese.</title>
        <authorList>
            <consortium name="US DOE Joint Genome Institute (JGI-PGF)"/>
            <person name="Walter F."/>
            <person name="Albersmeier A."/>
            <person name="Kalinowski J."/>
            <person name="Ruckert C."/>
        </authorList>
    </citation>
    <scope>NUCLEOTIDE SEQUENCE</scope>
    <source>
        <strain evidence="7">KCTC 42651</strain>
    </source>
</reference>
<dbReference type="AlphaFoldDB" id="A0A919CR85"/>
<evidence type="ECO:0000256" key="3">
    <source>
        <dbReference type="ARBA" id="ARBA00022723"/>
    </source>
</evidence>
<sequence length="412" mass="44986">MRRLARMTNYMGASSFGSFAPVGESVTGSNTEGPGRRYLAVEIGETCQLTCRHCIYHRPKSRTPMPNERVLDQVMSTVQTVYRPLWITLAGKEPTIYRRKLVEVARGVRSPDTLNILMTNGLLLNDQLIDELADLIDLFDISVDGTRAAHDWMRGEGTYDRTWDRIGAILTRTDRRIGLIATAIHGRLDNGKRQTDTLVSLAKEIVERCGADGRVVLATSLYYGPPDDPMLLQPADLIDLISGLSTSGCPSRVLLTANYAHQWPQVSRALGIQSTPEDFDTMTGLPVVRFGSVTVILFNLSQVPQVSARISNDGLVFLGCNHLTLGDAAADHAIADLSREPLTGVLEQLADGSRPVYAKFQAIPAACDSCPDLGICNAGDRLSGTYFQRGAIDPFCTRAVAPLHPRTAMLDS</sequence>
<evidence type="ECO:0000256" key="1">
    <source>
        <dbReference type="ARBA" id="ARBA00001966"/>
    </source>
</evidence>
<dbReference type="EMBL" id="BMZS01000010">
    <property type="protein sequence ID" value="GHD58504.1"/>
    <property type="molecule type" value="Genomic_DNA"/>
</dbReference>
<name>A0A919CR85_9PROT</name>
<feature type="domain" description="Radical SAM core" evidence="6">
    <location>
        <begin position="31"/>
        <end position="265"/>
    </location>
</feature>
<dbReference type="Proteomes" id="UP000630353">
    <property type="component" value="Unassembled WGS sequence"/>
</dbReference>
<keyword evidence="4" id="KW-0408">Iron</keyword>
<comment type="caution">
    <text evidence="7">The sequence shown here is derived from an EMBL/GenBank/DDBJ whole genome shotgun (WGS) entry which is preliminary data.</text>
</comment>
<dbReference type="PANTHER" id="PTHR43273:SF8">
    <property type="entry name" value="RADICAL SAM DOMAIN PROTEIN"/>
    <property type="match status" value="1"/>
</dbReference>
<gene>
    <name evidence="7" type="ORF">GCM10017083_41560</name>
</gene>
<dbReference type="SUPFAM" id="SSF102114">
    <property type="entry name" value="Radical SAM enzymes"/>
    <property type="match status" value="1"/>
</dbReference>
<evidence type="ECO:0000256" key="5">
    <source>
        <dbReference type="ARBA" id="ARBA00023014"/>
    </source>
</evidence>
<evidence type="ECO:0000259" key="6">
    <source>
        <dbReference type="PROSITE" id="PS51918"/>
    </source>
</evidence>
<proteinExistence type="predicted"/>
<reference evidence="7" key="2">
    <citation type="submission" date="2020-09" db="EMBL/GenBank/DDBJ databases">
        <authorList>
            <person name="Sun Q."/>
            <person name="Kim S."/>
        </authorList>
    </citation>
    <scope>NUCLEOTIDE SEQUENCE</scope>
    <source>
        <strain evidence="7">KCTC 42651</strain>
    </source>
</reference>
<evidence type="ECO:0000256" key="2">
    <source>
        <dbReference type="ARBA" id="ARBA00022691"/>
    </source>
</evidence>
<dbReference type="SFLD" id="SFLDS00029">
    <property type="entry name" value="Radical_SAM"/>
    <property type="match status" value="1"/>
</dbReference>
<dbReference type="InterPro" id="IPR058240">
    <property type="entry name" value="rSAM_sf"/>
</dbReference>
<dbReference type="Pfam" id="PF04055">
    <property type="entry name" value="Radical_SAM"/>
    <property type="match status" value="1"/>
</dbReference>
<evidence type="ECO:0000256" key="4">
    <source>
        <dbReference type="ARBA" id="ARBA00023004"/>
    </source>
</evidence>
<dbReference type="InterPro" id="IPR013785">
    <property type="entry name" value="Aldolase_TIM"/>
</dbReference>
<dbReference type="SFLD" id="SFLDG01067">
    <property type="entry name" value="SPASM/twitch_domain_containing"/>
    <property type="match status" value="1"/>
</dbReference>
<dbReference type="CDD" id="cd01335">
    <property type="entry name" value="Radical_SAM"/>
    <property type="match status" value="1"/>
</dbReference>
<keyword evidence="5" id="KW-0411">Iron-sulfur</keyword>
<dbReference type="Gene3D" id="3.20.20.70">
    <property type="entry name" value="Aldolase class I"/>
    <property type="match status" value="1"/>
</dbReference>
<dbReference type="InterPro" id="IPR007197">
    <property type="entry name" value="rSAM"/>
</dbReference>
<dbReference type="InterPro" id="IPR023867">
    <property type="entry name" value="Sulphatase_maturase_rSAM"/>
</dbReference>
<evidence type="ECO:0000313" key="7">
    <source>
        <dbReference type="EMBL" id="GHD58504.1"/>
    </source>
</evidence>
<keyword evidence="2" id="KW-0949">S-adenosyl-L-methionine</keyword>
<dbReference type="PROSITE" id="PS51918">
    <property type="entry name" value="RADICAL_SAM"/>
    <property type="match status" value="1"/>
</dbReference>
<dbReference type="GO" id="GO:0016491">
    <property type="term" value="F:oxidoreductase activity"/>
    <property type="evidence" value="ECO:0007669"/>
    <property type="project" value="InterPro"/>
</dbReference>
<dbReference type="GO" id="GO:0046872">
    <property type="term" value="F:metal ion binding"/>
    <property type="evidence" value="ECO:0007669"/>
    <property type="project" value="UniProtKB-KW"/>
</dbReference>
<dbReference type="GO" id="GO:0051536">
    <property type="term" value="F:iron-sulfur cluster binding"/>
    <property type="evidence" value="ECO:0007669"/>
    <property type="project" value="UniProtKB-KW"/>
</dbReference>
<keyword evidence="8" id="KW-1185">Reference proteome</keyword>
<accession>A0A919CR85</accession>
<keyword evidence="3" id="KW-0479">Metal-binding</keyword>
<dbReference type="PANTHER" id="PTHR43273">
    <property type="entry name" value="ANAEROBIC SULFATASE-MATURATING ENZYME HOMOLOG ASLB-RELATED"/>
    <property type="match status" value="1"/>
</dbReference>
<organism evidence="7 8">
    <name type="scientific">Thalassobaculum fulvum</name>
    <dbReference type="NCBI Taxonomy" id="1633335"/>
    <lineage>
        <taxon>Bacteria</taxon>
        <taxon>Pseudomonadati</taxon>
        <taxon>Pseudomonadota</taxon>
        <taxon>Alphaproteobacteria</taxon>
        <taxon>Rhodospirillales</taxon>
        <taxon>Thalassobaculaceae</taxon>
        <taxon>Thalassobaculum</taxon>
    </lineage>
</organism>
<protein>
    <recommendedName>
        <fullName evidence="6">Radical SAM core domain-containing protein</fullName>
    </recommendedName>
</protein>
<comment type="cofactor">
    <cofactor evidence="1">
        <name>[4Fe-4S] cluster</name>
        <dbReference type="ChEBI" id="CHEBI:49883"/>
    </cofactor>
</comment>
<evidence type="ECO:0000313" key="8">
    <source>
        <dbReference type="Proteomes" id="UP000630353"/>
    </source>
</evidence>